<sequence>MSSINGRVEHTNAGNIPIEQWQYICIMQMKKELEYREIYVLPNSEKFLTLEEAKKSLIHFERFYDLIHEVVIYKNNYYVIVKNSY</sequence>
<protein>
    <submittedName>
        <fullName evidence="1">Uncharacterized protein</fullName>
    </submittedName>
</protein>
<accession>A0A6J5RT11</accession>
<gene>
    <name evidence="1" type="ORF">UFOVP1290_248</name>
</gene>
<proteinExistence type="predicted"/>
<organism evidence="1">
    <name type="scientific">uncultured Caudovirales phage</name>
    <dbReference type="NCBI Taxonomy" id="2100421"/>
    <lineage>
        <taxon>Viruses</taxon>
        <taxon>Duplodnaviria</taxon>
        <taxon>Heunggongvirae</taxon>
        <taxon>Uroviricota</taxon>
        <taxon>Caudoviricetes</taxon>
        <taxon>Peduoviridae</taxon>
        <taxon>Maltschvirus</taxon>
        <taxon>Maltschvirus maltsch</taxon>
    </lineage>
</organism>
<name>A0A6J5RT11_9CAUD</name>
<dbReference type="EMBL" id="LR797252">
    <property type="protein sequence ID" value="CAB4196728.1"/>
    <property type="molecule type" value="Genomic_DNA"/>
</dbReference>
<reference evidence="1" key="1">
    <citation type="submission" date="2020-05" db="EMBL/GenBank/DDBJ databases">
        <authorList>
            <person name="Chiriac C."/>
            <person name="Salcher M."/>
            <person name="Ghai R."/>
            <person name="Kavagutti S V."/>
        </authorList>
    </citation>
    <scope>NUCLEOTIDE SEQUENCE</scope>
</reference>
<evidence type="ECO:0000313" key="1">
    <source>
        <dbReference type="EMBL" id="CAB4196728.1"/>
    </source>
</evidence>